<keyword evidence="3" id="KW-1185">Reference proteome</keyword>
<evidence type="ECO:0000313" key="3">
    <source>
        <dbReference type="Proteomes" id="UP000824120"/>
    </source>
</evidence>
<accession>A0A9J5WEG5</accession>
<evidence type="ECO:0000313" key="2">
    <source>
        <dbReference type="EMBL" id="KAG5573384.1"/>
    </source>
</evidence>
<comment type="caution">
    <text evidence="2">The sequence shown here is derived from an EMBL/GenBank/DDBJ whole genome shotgun (WGS) entry which is preliminary data.</text>
</comment>
<protein>
    <submittedName>
        <fullName evidence="2">Uncharacterized protein</fullName>
    </submittedName>
</protein>
<dbReference type="AlphaFoldDB" id="A0A9J5WEG5"/>
<feature type="transmembrane region" description="Helical" evidence="1">
    <location>
        <begin position="57"/>
        <end position="76"/>
    </location>
</feature>
<keyword evidence="1" id="KW-0812">Transmembrane</keyword>
<name>A0A9J5WEG5_SOLCO</name>
<dbReference type="EMBL" id="JACXVP010000012">
    <property type="protein sequence ID" value="KAG5573384.1"/>
    <property type="molecule type" value="Genomic_DNA"/>
</dbReference>
<proteinExistence type="predicted"/>
<sequence>MAQDEGVEVEMVQTHVKRRCTDVPVKRCKRLCIVGIEEVEVGRRRSLERVTVLFCHYYYPIFFIVFIIPSSTMFTLHKPSTQAFTSLPYARDGRGLLISLCEAVTSLYNHAFFI</sequence>
<gene>
    <name evidence="2" type="ORF">H5410_063150</name>
</gene>
<keyword evidence="1" id="KW-1133">Transmembrane helix</keyword>
<keyword evidence="1" id="KW-0472">Membrane</keyword>
<organism evidence="2 3">
    <name type="scientific">Solanum commersonii</name>
    <name type="common">Commerson's wild potato</name>
    <name type="synonym">Commerson's nightshade</name>
    <dbReference type="NCBI Taxonomy" id="4109"/>
    <lineage>
        <taxon>Eukaryota</taxon>
        <taxon>Viridiplantae</taxon>
        <taxon>Streptophyta</taxon>
        <taxon>Embryophyta</taxon>
        <taxon>Tracheophyta</taxon>
        <taxon>Spermatophyta</taxon>
        <taxon>Magnoliopsida</taxon>
        <taxon>eudicotyledons</taxon>
        <taxon>Gunneridae</taxon>
        <taxon>Pentapetalae</taxon>
        <taxon>asterids</taxon>
        <taxon>lamiids</taxon>
        <taxon>Solanales</taxon>
        <taxon>Solanaceae</taxon>
        <taxon>Solanoideae</taxon>
        <taxon>Solaneae</taxon>
        <taxon>Solanum</taxon>
    </lineage>
</organism>
<evidence type="ECO:0000256" key="1">
    <source>
        <dbReference type="SAM" id="Phobius"/>
    </source>
</evidence>
<reference evidence="2 3" key="1">
    <citation type="submission" date="2020-09" db="EMBL/GenBank/DDBJ databases">
        <title>De no assembly of potato wild relative species, Solanum commersonii.</title>
        <authorList>
            <person name="Cho K."/>
        </authorList>
    </citation>
    <scope>NUCLEOTIDE SEQUENCE [LARGE SCALE GENOMIC DNA]</scope>
    <source>
        <strain evidence="2">LZ3.2</strain>
        <tissue evidence="2">Leaf</tissue>
    </source>
</reference>
<dbReference type="Proteomes" id="UP000824120">
    <property type="component" value="Chromosome 12"/>
</dbReference>